<dbReference type="InterPro" id="IPR001841">
    <property type="entry name" value="Znf_RING"/>
</dbReference>
<dbReference type="AlphaFoldDB" id="A0A210R3D9"/>
<keyword evidence="3" id="KW-0862">Zinc</keyword>
<feature type="compositionally biased region" description="Basic and acidic residues" evidence="6">
    <location>
        <begin position="684"/>
        <end position="693"/>
    </location>
</feature>
<evidence type="ECO:0000256" key="5">
    <source>
        <dbReference type="SAM" id="Coils"/>
    </source>
</evidence>
<sequence length="1184" mass="129853">MAADMNARRDKHSTIAFTLPISCQVCLGKVKQPVLCPNDHVFCSLCMDTWLQRNQQCPACRVTINPANPVRQILGGLNEAMDDKERLSNPKLRKARFDILYREYEEEFERLTAENNLIKTENNVLKQQLQKKGPDGKFSSKDIGVPKTADTNGLLLLTKKLQDAQKLYEKVKNELARTKEENNALKDENVNINHENQKLRGEIANRSPHRYGRYTVSTLEAKIQTYEKEVGQLNKALEKSDKYIEEMQTELSELHTKEKAKSGLVSSSSQPARTSYTRFLPPDPPLTSGYGVDGSHKRQLFGDEGSEKKSKQDDKGYLNGESHKYTQYDDKTLHDRYKSYDTKASMKPTASKNGSKSKRVTFDLPRDKSETMSFDLEMPSPMTSKLSLTNGSSDSPIKGVLKNSKKSSAAEMSDSFSLSKPSSLDDSLFDTRKKPSTQHYSKDDDDLFRPRSTRSELNDSFSLDHPGRGSHRHDHELDDTQLIQSELDELDISLTPDFTDCMKLLNRAEKKVNSHGEEEEEEDMDSEPVDVYRSKKDYLGNYRSKVGPLDHKDDLKSYSKPDPVTQDYKVRDDFKSYSEGSSTRTETAYSSKYYNPRLEEDFKTSATSKSSYGGTLGDADSLGSKYRTSQSDTDTYSNKYRTTLSSGYKSELSSKAESEQYSAPTTSTSSGDRYSDNYNAGGDDISRYRRSADLDLLPPRTTAASLSSSTKPSSVYSSTGSSLQKKPSLSGKPLGQSGFGRSPSVDNLFMSPKSSQNTGSRYATAEDIPSFKSSRLSLPSYSSNSSSKPTFSKFSTGSYEPGRQGRAPVGSMSETNQDYSKASLPPRPSRARPYSDYETTGGAYTRGSSNLGKGGMYDTVATSSTNHVTDPPIDIVDDIVLPPYVASSVSQPALVSSVSSLYTSQPNSVSQSHVYASIGDQGVSGVDGGGDAYNKAQTNAYNSASISSGRDRPSFSYTDIDLGVNPRSRGDYKPVIRTRSASLDVPVSKILAQGSSSARTHAVSSSNDFAVTGSGVKYSSEYMPVDKSDVSALPFAGTSARSSLESAYPSSSRFDPAPSSSRYSSAPLSSSTSTTSYLPTTVTSISASTTYSVAHPPSSSTYPVASLTSNYPSSSAPPPPSSYTSKPLDFETATKGGYSYHSNNSTLGEFSKSDSYLPEPKKRLFESSDDFDVSLSPIKSTRKM</sequence>
<feature type="compositionally biased region" description="Low complexity" evidence="6">
    <location>
        <begin position="413"/>
        <end position="426"/>
    </location>
</feature>
<feature type="compositionally biased region" description="Basic and acidic residues" evidence="6">
    <location>
        <begin position="360"/>
        <end position="370"/>
    </location>
</feature>
<feature type="compositionally biased region" description="Basic and acidic residues" evidence="6">
    <location>
        <begin position="548"/>
        <end position="559"/>
    </location>
</feature>
<organism evidence="8 9">
    <name type="scientific">Mizuhopecten yessoensis</name>
    <name type="common">Japanese scallop</name>
    <name type="synonym">Patinopecten yessoensis</name>
    <dbReference type="NCBI Taxonomy" id="6573"/>
    <lineage>
        <taxon>Eukaryota</taxon>
        <taxon>Metazoa</taxon>
        <taxon>Spiralia</taxon>
        <taxon>Lophotrochozoa</taxon>
        <taxon>Mollusca</taxon>
        <taxon>Bivalvia</taxon>
        <taxon>Autobranchia</taxon>
        <taxon>Pteriomorphia</taxon>
        <taxon>Pectinida</taxon>
        <taxon>Pectinoidea</taxon>
        <taxon>Pectinidae</taxon>
        <taxon>Mizuhopecten</taxon>
    </lineage>
</organism>
<dbReference type="GO" id="GO:0006513">
    <property type="term" value="P:protein monoubiquitination"/>
    <property type="evidence" value="ECO:0007669"/>
    <property type="project" value="InterPro"/>
</dbReference>
<feature type="region of interest" description="Disordered" evidence="6">
    <location>
        <begin position="1046"/>
        <end position="1076"/>
    </location>
</feature>
<dbReference type="CDD" id="cd16562">
    <property type="entry name" value="RING-HC_RNF219"/>
    <property type="match status" value="1"/>
</dbReference>
<dbReference type="GO" id="GO:0004842">
    <property type="term" value="F:ubiquitin-protein transferase activity"/>
    <property type="evidence" value="ECO:0007669"/>
    <property type="project" value="InterPro"/>
</dbReference>
<keyword evidence="9" id="KW-1185">Reference proteome</keyword>
<feature type="compositionally biased region" description="Low complexity" evidence="6">
    <location>
        <begin position="701"/>
        <end position="722"/>
    </location>
</feature>
<dbReference type="InterPro" id="IPR018957">
    <property type="entry name" value="Znf_C3HC4_RING-type"/>
</dbReference>
<dbReference type="Proteomes" id="UP000242188">
    <property type="component" value="Unassembled WGS sequence"/>
</dbReference>
<dbReference type="PANTHER" id="PTHR14609">
    <property type="entry name" value="RING FINGER PROTEIN 219"/>
    <property type="match status" value="1"/>
</dbReference>
<feature type="coiled-coil region" evidence="5">
    <location>
        <begin position="154"/>
        <end position="236"/>
    </location>
</feature>
<dbReference type="PROSITE" id="PS50089">
    <property type="entry name" value="ZF_RING_2"/>
    <property type="match status" value="1"/>
</dbReference>
<feature type="coiled-coil region" evidence="5">
    <location>
        <begin position="94"/>
        <end position="128"/>
    </location>
</feature>
<keyword evidence="1" id="KW-0479">Metal-binding</keyword>
<evidence type="ECO:0000256" key="1">
    <source>
        <dbReference type="ARBA" id="ARBA00022723"/>
    </source>
</evidence>
<evidence type="ECO:0000256" key="2">
    <source>
        <dbReference type="ARBA" id="ARBA00022771"/>
    </source>
</evidence>
<feature type="region of interest" description="Disordered" evidence="6">
    <location>
        <begin position="1108"/>
        <end position="1155"/>
    </location>
</feature>
<feature type="compositionally biased region" description="Polar residues" evidence="6">
    <location>
        <begin position="626"/>
        <end position="651"/>
    </location>
</feature>
<feature type="region of interest" description="Disordered" evidence="6">
    <location>
        <begin position="254"/>
        <end position="480"/>
    </location>
</feature>
<evidence type="ECO:0000313" key="9">
    <source>
        <dbReference type="Proteomes" id="UP000242188"/>
    </source>
</evidence>
<dbReference type="OrthoDB" id="6105938at2759"/>
<dbReference type="STRING" id="6573.A0A210R3D9"/>
<protein>
    <submittedName>
        <fullName evidence="8">RING finger protein 219</fullName>
    </submittedName>
</protein>
<feature type="compositionally biased region" description="Acidic residues" evidence="6">
    <location>
        <begin position="517"/>
        <end position="528"/>
    </location>
</feature>
<feature type="compositionally biased region" description="Polar residues" evidence="6">
    <location>
        <begin position="752"/>
        <end position="761"/>
    </location>
</feature>
<evidence type="ECO:0000256" key="6">
    <source>
        <dbReference type="SAM" id="MobiDB-lite"/>
    </source>
</evidence>
<dbReference type="EMBL" id="NEDP02000596">
    <property type="protein sequence ID" value="OWF55573.1"/>
    <property type="molecule type" value="Genomic_DNA"/>
</dbReference>
<reference evidence="8 9" key="1">
    <citation type="journal article" date="2017" name="Nat. Ecol. Evol.">
        <title>Scallop genome provides insights into evolution of bilaterian karyotype and development.</title>
        <authorList>
            <person name="Wang S."/>
            <person name="Zhang J."/>
            <person name="Jiao W."/>
            <person name="Li J."/>
            <person name="Xun X."/>
            <person name="Sun Y."/>
            <person name="Guo X."/>
            <person name="Huan P."/>
            <person name="Dong B."/>
            <person name="Zhang L."/>
            <person name="Hu X."/>
            <person name="Sun X."/>
            <person name="Wang J."/>
            <person name="Zhao C."/>
            <person name="Wang Y."/>
            <person name="Wang D."/>
            <person name="Huang X."/>
            <person name="Wang R."/>
            <person name="Lv J."/>
            <person name="Li Y."/>
            <person name="Zhang Z."/>
            <person name="Liu B."/>
            <person name="Lu W."/>
            <person name="Hui Y."/>
            <person name="Liang J."/>
            <person name="Zhou Z."/>
            <person name="Hou R."/>
            <person name="Li X."/>
            <person name="Liu Y."/>
            <person name="Li H."/>
            <person name="Ning X."/>
            <person name="Lin Y."/>
            <person name="Zhao L."/>
            <person name="Xing Q."/>
            <person name="Dou J."/>
            <person name="Li Y."/>
            <person name="Mao J."/>
            <person name="Guo H."/>
            <person name="Dou H."/>
            <person name="Li T."/>
            <person name="Mu C."/>
            <person name="Jiang W."/>
            <person name="Fu Q."/>
            <person name="Fu X."/>
            <person name="Miao Y."/>
            <person name="Liu J."/>
            <person name="Yu Q."/>
            <person name="Li R."/>
            <person name="Liao H."/>
            <person name="Li X."/>
            <person name="Kong Y."/>
            <person name="Jiang Z."/>
            <person name="Chourrout D."/>
            <person name="Li R."/>
            <person name="Bao Z."/>
        </authorList>
    </citation>
    <scope>NUCLEOTIDE SEQUENCE [LARGE SCALE GENOMIC DNA]</scope>
    <source>
        <strain evidence="8 9">PY_sf001</strain>
    </source>
</reference>
<dbReference type="GO" id="GO:0008270">
    <property type="term" value="F:zinc ion binding"/>
    <property type="evidence" value="ECO:0007669"/>
    <property type="project" value="UniProtKB-KW"/>
</dbReference>
<feature type="compositionally biased region" description="Polar residues" evidence="6">
    <location>
        <begin position="659"/>
        <end position="678"/>
    </location>
</feature>
<feature type="compositionally biased region" description="Basic and acidic residues" evidence="6">
    <location>
        <begin position="447"/>
        <end position="457"/>
    </location>
</feature>
<dbReference type="InterPro" id="IPR035691">
    <property type="entry name" value="OBI1_RING-HC"/>
</dbReference>
<feature type="compositionally biased region" description="Polar residues" evidence="6">
    <location>
        <begin position="604"/>
        <end position="613"/>
    </location>
</feature>
<feature type="compositionally biased region" description="Polar residues" evidence="6">
    <location>
        <begin position="264"/>
        <end position="277"/>
    </location>
</feature>
<feature type="region of interest" description="Disordered" evidence="6">
    <location>
        <begin position="510"/>
        <end position="854"/>
    </location>
</feature>
<accession>A0A210R3D9</accession>
<dbReference type="Gene3D" id="3.30.40.10">
    <property type="entry name" value="Zinc/RING finger domain, C3HC4 (zinc finger)"/>
    <property type="match status" value="1"/>
</dbReference>
<dbReference type="SUPFAM" id="SSF57850">
    <property type="entry name" value="RING/U-box"/>
    <property type="match status" value="1"/>
</dbReference>
<dbReference type="Pfam" id="PF00097">
    <property type="entry name" value="zf-C3HC4"/>
    <property type="match status" value="1"/>
</dbReference>
<name>A0A210R3D9_MIZYE</name>
<proteinExistence type="predicted"/>
<dbReference type="GO" id="GO:0006275">
    <property type="term" value="P:regulation of DNA replication"/>
    <property type="evidence" value="ECO:0007669"/>
    <property type="project" value="InterPro"/>
</dbReference>
<evidence type="ECO:0000256" key="3">
    <source>
        <dbReference type="ARBA" id="ARBA00022833"/>
    </source>
</evidence>
<feature type="compositionally biased region" description="Low complexity" evidence="6">
    <location>
        <begin position="770"/>
        <end position="798"/>
    </location>
</feature>
<feature type="compositionally biased region" description="Polar residues" evidence="6">
    <location>
        <begin position="578"/>
        <end position="593"/>
    </location>
</feature>
<comment type="caution">
    <text evidence="8">The sequence shown here is derived from an EMBL/GenBank/DDBJ whole genome shotgun (WGS) entry which is preliminary data.</text>
</comment>
<dbReference type="InterPro" id="IPR039209">
    <property type="entry name" value="OBI1"/>
</dbReference>
<dbReference type="PANTHER" id="PTHR14609:SF1">
    <property type="entry name" value="ORC UBIQUITIN LIGASE 1"/>
    <property type="match status" value="1"/>
</dbReference>
<evidence type="ECO:0000256" key="4">
    <source>
        <dbReference type="PROSITE-ProRule" id="PRU00175"/>
    </source>
</evidence>
<dbReference type="InterPro" id="IPR013083">
    <property type="entry name" value="Znf_RING/FYVE/PHD"/>
</dbReference>
<feature type="compositionally biased region" description="Polar residues" evidence="6">
    <location>
        <begin position="381"/>
        <end position="395"/>
    </location>
</feature>
<feature type="compositionally biased region" description="Low complexity" evidence="6">
    <location>
        <begin position="1049"/>
        <end position="1076"/>
    </location>
</feature>
<evidence type="ECO:0000259" key="7">
    <source>
        <dbReference type="PROSITE" id="PS50089"/>
    </source>
</evidence>
<keyword evidence="5" id="KW-0175">Coiled coil</keyword>
<evidence type="ECO:0000313" key="8">
    <source>
        <dbReference type="EMBL" id="OWF55573.1"/>
    </source>
</evidence>
<feature type="compositionally biased region" description="Basic and acidic residues" evidence="6">
    <location>
        <begin position="305"/>
        <end position="341"/>
    </location>
</feature>
<gene>
    <name evidence="8" type="ORF">KP79_PYT13275</name>
</gene>
<keyword evidence="2 4" id="KW-0863">Zinc-finger</keyword>
<feature type="domain" description="RING-type" evidence="7">
    <location>
        <begin position="23"/>
        <end position="61"/>
    </location>
</feature>